<sequence>MDSPDEHWLATATVAVGLRWHAGILEDRLVGDIPRLLQKIWETSYNDVEAFWCGAPEISGYDQQLRALMARWDVLRESCSVSDDDLASLRKEVLLTKNRCQWNSKDDVIALRTLFPVTPRLRCCNDDAGMGDP</sequence>
<organism evidence="1 2">
    <name type="scientific">Corynebacterium anserum</name>
    <dbReference type="NCBI Taxonomy" id="2684406"/>
    <lineage>
        <taxon>Bacteria</taxon>
        <taxon>Bacillati</taxon>
        <taxon>Actinomycetota</taxon>
        <taxon>Actinomycetes</taxon>
        <taxon>Mycobacteriales</taxon>
        <taxon>Corynebacteriaceae</taxon>
        <taxon>Corynebacterium</taxon>
    </lineage>
</organism>
<evidence type="ECO:0000313" key="2">
    <source>
        <dbReference type="Proteomes" id="UP000515275"/>
    </source>
</evidence>
<name>A0A7G7YMB1_9CORY</name>
<dbReference type="Proteomes" id="UP000515275">
    <property type="component" value="Chromosome"/>
</dbReference>
<dbReference type="KEGG" id="cans:GP473_02080"/>
<evidence type="ECO:0000313" key="1">
    <source>
        <dbReference type="EMBL" id="QNH95631.1"/>
    </source>
</evidence>
<dbReference type="RefSeq" id="WP_185769189.1">
    <property type="nucleotide sequence ID" value="NZ_WWCA01000002.1"/>
</dbReference>
<keyword evidence="2" id="KW-1185">Reference proteome</keyword>
<reference evidence="1 2" key="1">
    <citation type="submission" date="2019-12" db="EMBL/GenBank/DDBJ databases">
        <title>Corynebacterium sp. nov., isolated from feces of the Anser Albifrons in China.</title>
        <authorList>
            <person name="Liu Q."/>
        </authorList>
    </citation>
    <scope>NUCLEOTIDE SEQUENCE [LARGE SCALE GENOMIC DNA]</scope>
    <source>
        <strain evidence="1 2">23H37-10</strain>
    </source>
</reference>
<dbReference type="AlphaFoldDB" id="A0A7G7YMB1"/>
<dbReference type="EMBL" id="CP046883">
    <property type="protein sequence ID" value="QNH95631.1"/>
    <property type="molecule type" value="Genomic_DNA"/>
</dbReference>
<gene>
    <name evidence="1" type="ORF">GP473_02080</name>
</gene>
<protein>
    <submittedName>
        <fullName evidence="1">Uncharacterized protein</fullName>
    </submittedName>
</protein>
<accession>A0A7G7YMB1</accession>
<proteinExistence type="predicted"/>